<dbReference type="GeneID" id="77954776"/>
<protein>
    <submittedName>
        <fullName evidence="1">Uncharacterized protein</fullName>
    </submittedName>
</protein>
<gene>
    <name evidence="1" type="primary">57</name>
    <name evidence="1" type="ORF">SEA_DRSIERRA_57</name>
</gene>
<dbReference type="RefSeq" id="YP_010678382.1">
    <property type="nucleotide sequence ID" value="NC_071034.1"/>
</dbReference>
<name>A0A6G6XL04_9CAUD</name>
<accession>A0A6G6XL04</accession>
<sequence length="66" mass="6848">MTATAHRTATLTADELSDEVATVYLLGSDGPGFCGAHYVGLATCSRIGDHDGEHVVKGLTGRLIAF</sequence>
<evidence type="ECO:0000313" key="1">
    <source>
        <dbReference type="EMBL" id="QIG58535.1"/>
    </source>
</evidence>
<dbReference type="Proteomes" id="UP000501199">
    <property type="component" value="Segment"/>
</dbReference>
<organism evidence="1 2">
    <name type="scientific">Arthrobacter phage DrSierra</name>
    <dbReference type="NCBI Taxonomy" id="2704034"/>
    <lineage>
        <taxon>Viruses</taxon>
        <taxon>Duplodnaviria</taxon>
        <taxon>Heunggongvirae</taxon>
        <taxon>Uroviricota</taxon>
        <taxon>Caudoviricetes</taxon>
        <taxon>Casidaviridae</taxon>
        <taxon>Manhattanvirus</taxon>
        <taxon>Manhattanvirus drsierra</taxon>
    </lineage>
</organism>
<reference evidence="2" key="1">
    <citation type="submission" date="2020-01" db="EMBL/GenBank/DDBJ databases">
        <authorList>
            <person name="Broll A.M."/>
            <person name="Firkus N.C."/>
            <person name="Hill J.A."/>
            <person name="Neidermyer S.M."/>
            <person name="Regnier T.M."/>
            <person name="Wang S.P."/>
            <person name="Yang C."/>
            <person name="Yang H.S."/>
            <person name="Bonilla J.A."/>
            <person name="Klyczek K."/>
            <person name="Garlena R.A."/>
            <person name="Russell D.A."/>
            <person name="Pope W.H."/>
            <person name="Jacobs-Sera D."/>
            <person name="Hatfull G.F."/>
        </authorList>
    </citation>
    <scope>NUCLEOTIDE SEQUENCE [LARGE SCALE GENOMIC DNA]</scope>
</reference>
<keyword evidence="2" id="KW-1185">Reference proteome</keyword>
<dbReference type="KEGG" id="vg:77954776"/>
<evidence type="ECO:0000313" key="2">
    <source>
        <dbReference type="Proteomes" id="UP000501199"/>
    </source>
</evidence>
<dbReference type="EMBL" id="MN908689">
    <property type="protein sequence ID" value="QIG58535.1"/>
    <property type="molecule type" value="Genomic_DNA"/>
</dbReference>
<proteinExistence type="predicted"/>